<dbReference type="GO" id="GO:0003677">
    <property type="term" value="F:DNA binding"/>
    <property type="evidence" value="ECO:0007669"/>
    <property type="project" value="InterPro"/>
</dbReference>
<proteinExistence type="predicted"/>
<dbReference type="GO" id="GO:0006313">
    <property type="term" value="P:DNA transposition"/>
    <property type="evidence" value="ECO:0007669"/>
    <property type="project" value="InterPro"/>
</dbReference>
<dbReference type="SUPFAM" id="SSF53098">
    <property type="entry name" value="Ribonuclease H-like"/>
    <property type="match status" value="1"/>
</dbReference>
<gene>
    <name evidence="3" type="ORF">Q9L42_011835</name>
</gene>
<feature type="region of interest" description="Disordered" evidence="1">
    <location>
        <begin position="1"/>
        <end position="22"/>
    </location>
</feature>
<sequence length="430" mass="49491">MALTHSRTQLEDETFKNTHRTSEKDFTRKRSLPFALLMVLIMRKSVKPLQNVLNEAMMWLNEPLVTASAYSQARYKLKHTAFIELNQSAIVDTVYSDDEYHKFWGFRILAVDGSKVVLPNTEKVREEFGTINYSNGKNNEIEGEHPYALASVLYDVLNRMAVDARLGRAKAYEVDLAIEHLAHTKAGDLLTMDRNYPSYRMLAELVHRSRDFVIRCSAASFAAARKMLKGEGKANQIVTLKPCADQKPLMQKLGLPMSLKVRFVRVRLSTGEYEVLVTSLCDKDLYPTAEFLELYHLRWGIETFYGLLKTRLELENFTGTQAEAVRQDFHATVYLTGLESILTDAAQKQLDAKNTQFPQRVNRSVSFNAIKHHALELLYGDTEIEILEEKLTALFLMNPTIVRERRNPPRKKTSARRLLNFHKRQKKHCF</sequence>
<dbReference type="GO" id="GO:0004803">
    <property type="term" value="F:transposase activity"/>
    <property type="evidence" value="ECO:0007669"/>
    <property type="project" value="InterPro"/>
</dbReference>
<feature type="compositionally biased region" description="Basic and acidic residues" evidence="1">
    <location>
        <begin position="8"/>
        <end position="22"/>
    </location>
</feature>
<reference evidence="3 4" key="1">
    <citation type="journal article" date="2024" name="Microbiology">
        <title>Methylomarinum rosea sp. nov., a novel halophilic methanotrophic bacterium from the hypersaline Lake Elton.</title>
        <authorList>
            <person name="Suleimanov R.Z."/>
            <person name="Oshkin I.Y."/>
            <person name="Danilova O.V."/>
            <person name="Suzina N.E."/>
            <person name="Dedysh S.N."/>
        </authorList>
    </citation>
    <scope>NUCLEOTIDE SEQUENCE [LARGE SCALE GENOMIC DNA]</scope>
    <source>
        <strain evidence="3 4">Ch1-1</strain>
    </source>
</reference>
<dbReference type="RefSeq" id="WP_305910214.1">
    <property type="nucleotide sequence ID" value="NZ_CP157743.1"/>
</dbReference>
<dbReference type="Pfam" id="PF01609">
    <property type="entry name" value="DDE_Tnp_1"/>
    <property type="match status" value="1"/>
</dbReference>
<keyword evidence="4" id="KW-1185">Reference proteome</keyword>
<dbReference type="InterPro" id="IPR012337">
    <property type="entry name" value="RNaseH-like_sf"/>
</dbReference>
<name>A0AAU7NZZ9_9GAMM</name>
<evidence type="ECO:0000256" key="1">
    <source>
        <dbReference type="SAM" id="MobiDB-lite"/>
    </source>
</evidence>
<dbReference type="Proteomes" id="UP001225378">
    <property type="component" value="Chromosome"/>
</dbReference>
<evidence type="ECO:0000313" key="3">
    <source>
        <dbReference type="EMBL" id="XBS22573.1"/>
    </source>
</evidence>
<evidence type="ECO:0000259" key="2">
    <source>
        <dbReference type="Pfam" id="PF01609"/>
    </source>
</evidence>
<evidence type="ECO:0000313" key="4">
    <source>
        <dbReference type="Proteomes" id="UP001225378"/>
    </source>
</evidence>
<accession>A0AAU7NZZ9</accession>
<protein>
    <submittedName>
        <fullName evidence="3">IS4 family transposase</fullName>
    </submittedName>
</protein>
<dbReference type="PANTHER" id="PTHR37529">
    <property type="entry name" value="TRANSPOSASE INSG FOR INSERTION SEQUENCE ELEMENT IS4-RELATED"/>
    <property type="match status" value="1"/>
</dbReference>
<feature type="domain" description="Transposase IS4-like" evidence="2">
    <location>
        <begin position="106"/>
        <end position="331"/>
    </location>
</feature>
<dbReference type="NCBIfam" id="NF033592">
    <property type="entry name" value="transpos_IS4_1"/>
    <property type="match status" value="1"/>
</dbReference>
<dbReference type="KEGG" id="mech:Q9L42_011835"/>
<dbReference type="PANTHER" id="PTHR37529:SF1">
    <property type="entry name" value="TRANSPOSASE INSG FOR INSERTION SEQUENCE ELEMENT IS4-RELATED"/>
    <property type="match status" value="1"/>
</dbReference>
<organism evidence="3 4">
    <name type="scientific">Methylomarinum roseum</name>
    <dbReference type="NCBI Taxonomy" id="3067653"/>
    <lineage>
        <taxon>Bacteria</taxon>
        <taxon>Pseudomonadati</taxon>
        <taxon>Pseudomonadota</taxon>
        <taxon>Gammaproteobacteria</taxon>
        <taxon>Methylococcales</taxon>
        <taxon>Methylococcaceae</taxon>
        <taxon>Methylomarinum</taxon>
    </lineage>
</organism>
<dbReference type="InterPro" id="IPR047952">
    <property type="entry name" value="Transpos_IS4"/>
</dbReference>
<dbReference type="AlphaFoldDB" id="A0AAU7NZZ9"/>
<dbReference type="EMBL" id="CP157743">
    <property type="protein sequence ID" value="XBS22573.1"/>
    <property type="molecule type" value="Genomic_DNA"/>
</dbReference>
<dbReference type="InterPro" id="IPR002559">
    <property type="entry name" value="Transposase_11"/>
</dbReference>
<dbReference type="Gene3D" id="3.90.350.10">
    <property type="entry name" value="Transposase Inhibitor Protein From Tn5, Chain A, domain 1"/>
    <property type="match status" value="1"/>
</dbReference>